<dbReference type="SUPFAM" id="SSF47336">
    <property type="entry name" value="ACP-like"/>
    <property type="match status" value="1"/>
</dbReference>
<comment type="caution">
    <text evidence="2">The sequence shown here is derived from an EMBL/GenBank/DDBJ whole genome shotgun (WGS) entry which is preliminary data.</text>
</comment>
<sequence length="91" mass="9817">MTSQEPTAPEPGAQALTSTEKALADIWRSLFGIDEVSADDDFFALGGNSLTAIRFLARVEEQFAEDVLPPETLYEDPRLASLAQAIDTAMA</sequence>
<gene>
    <name evidence="2" type="ORF">AQJ11_07960</name>
</gene>
<name>A0A101QJM7_STRCK</name>
<dbReference type="RefSeq" id="WP_059262389.1">
    <property type="nucleotide sequence ID" value="NZ_KQ948353.1"/>
</dbReference>
<reference evidence="2 3" key="1">
    <citation type="submission" date="2015-10" db="EMBL/GenBank/DDBJ databases">
        <title>Draft genome sequence of Streptomyces corchorusii DSM 40340, type strain for the species Streptomyces corchorusii.</title>
        <authorList>
            <person name="Ruckert C."/>
            <person name="Winkler A."/>
            <person name="Kalinowski J."/>
            <person name="Kampfer P."/>
            <person name="Glaeser S."/>
        </authorList>
    </citation>
    <scope>NUCLEOTIDE SEQUENCE [LARGE SCALE GENOMIC DNA]</scope>
    <source>
        <strain evidence="2 3">DSM 40340</strain>
    </source>
</reference>
<evidence type="ECO:0000313" key="3">
    <source>
        <dbReference type="Proteomes" id="UP000053398"/>
    </source>
</evidence>
<proteinExistence type="predicted"/>
<dbReference type="Gene3D" id="1.10.1200.10">
    <property type="entry name" value="ACP-like"/>
    <property type="match status" value="1"/>
</dbReference>
<dbReference type="InterPro" id="IPR036736">
    <property type="entry name" value="ACP-like_sf"/>
</dbReference>
<dbReference type="GO" id="GO:0005737">
    <property type="term" value="C:cytoplasm"/>
    <property type="evidence" value="ECO:0007669"/>
    <property type="project" value="TreeGrafter"/>
</dbReference>
<dbReference type="GO" id="GO:0031177">
    <property type="term" value="F:phosphopantetheine binding"/>
    <property type="evidence" value="ECO:0007669"/>
    <property type="project" value="TreeGrafter"/>
</dbReference>
<evidence type="ECO:0000313" key="2">
    <source>
        <dbReference type="EMBL" id="KUN31058.1"/>
    </source>
</evidence>
<dbReference type="InterPro" id="IPR009081">
    <property type="entry name" value="PP-bd_ACP"/>
</dbReference>
<evidence type="ECO:0000259" key="1">
    <source>
        <dbReference type="PROSITE" id="PS50075"/>
    </source>
</evidence>
<accession>A0A101QJM7</accession>
<protein>
    <submittedName>
        <fullName evidence="2">Peptide synthetase, siderophore biosynthesis protein</fullName>
    </submittedName>
</protein>
<organism evidence="2 3">
    <name type="scientific">Streptomyces corchorusii</name>
    <name type="common">Streptomyces chibaensis</name>
    <dbReference type="NCBI Taxonomy" id="1903"/>
    <lineage>
        <taxon>Bacteria</taxon>
        <taxon>Bacillati</taxon>
        <taxon>Actinomycetota</taxon>
        <taxon>Actinomycetes</taxon>
        <taxon>Kitasatosporales</taxon>
        <taxon>Streptomycetaceae</taxon>
        <taxon>Streptomyces</taxon>
    </lineage>
</organism>
<dbReference type="EMBL" id="LMWP01000007">
    <property type="protein sequence ID" value="KUN31058.1"/>
    <property type="molecule type" value="Genomic_DNA"/>
</dbReference>
<dbReference type="PANTHER" id="PTHR45527:SF1">
    <property type="entry name" value="FATTY ACID SYNTHASE"/>
    <property type="match status" value="1"/>
</dbReference>
<dbReference type="AlphaFoldDB" id="A0A101QJM7"/>
<dbReference type="GO" id="GO:0043041">
    <property type="term" value="P:amino acid activation for nonribosomal peptide biosynthetic process"/>
    <property type="evidence" value="ECO:0007669"/>
    <property type="project" value="TreeGrafter"/>
</dbReference>
<dbReference type="Proteomes" id="UP000053398">
    <property type="component" value="Unassembled WGS sequence"/>
</dbReference>
<dbReference type="PROSITE" id="PS50075">
    <property type="entry name" value="CARRIER"/>
    <property type="match status" value="1"/>
</dbReference>
<keyword evidence="3" id="KW-1185">Reference proteome</keyword>
<dbReference type="Pfam" id="PF00550">
    <property type="entry name" value="PP-binding"/>
    <property type="match status" value="1"/>
</dbReference>
<dbReference type="GO" id="GO:0044550">
    <property type="term" value="P:secondary metabolite biosynthetic process"/>
    <property type="evidence" value="ECO:0007669"/>
    <property type="project" value="TreeGrafter"/>
</dbReference>
<feature type="domain" description="Carrier" evidence="1">
    <location>
        <begin position="14"/>
        <end position="90"/>
    </location>
</feature>
<dbReference type="PANTHER" id="PTHR45527">
    <property type="entry name" value="NONRIBOSOMAL PEPTIDE SYNTHETASE"/>
    <property type="match status" value="1"/>
</dbReference>